<name>A0A1I4QKE9_9BACT</name>
<dbReference type="InterPro" id="IPR010280">
    <property type="entry name" value="U5_MeTrfase_fam"/>
</dbReference>
<feature type="binding site" evidence="4">
    <location>
        <position position="350"/>
    </location>
    <ligand>
        <name>S-adenosyl-L-methionine</name>
        <dbReference type="ChEBI" id="CHEBI:59789"/>
    </ligand>
</feature>
<dbReference type="GO" id="GO:0008173">
    <property type="term" value="F:RNA methyltransferase activity"/>
    <property type="evidence" value="ECO:0007669"/>
    <property type="project" value="InterPro"/>
</dbReference>
<dbReference type="GO" id="GO:0001510">
    <property type="term" value="P:RNA methylation"/>
    <property type="evidence" value="ECO:0007669"/>
    <property type="project" value="UniProtKB-ARBA"/>
</dbReference>
<keyword evidence="1 4" id="KW-0489">Methyltransferase</keyword>
<evidence type="ECO:0000256" key="4">
    <source>
        <dbReference type="PROSITE-ProRule" id="PRU01024"/>
    </source>
</evidence>
<accession>A0A1I4QKE9</accession>
<feature type="binding site" evidence="4">
    <location>
        <position position="300"/>
    </location>
    <ligand>
        <name>S-adenosyl-L-methionine</name>
        <dbReference type="ChEBI" id="CHEBI:59789"/>
    </ligand>
</feature>
<dbReference type="PROSITE" id="PS01231">
    <property type="entry name" value="TRMA_2"/>
    <property type="match status" value="1"/>
</dbReference>
<dbReference type="Gene3D" id="2.40.50.1070">
    <property type="match status" value="1"/>
</dbReference>
<feature type="domain" description="TRAM" evidence="6">
    <location>
        <begin position="2"/>
        <end position="60"/>
    </location>
</feature>
<dbReference type="InterPro" id="IPR030391">
    <property type="entry name" value="MeTrfase_TrmA_CS"/>
</dbReference>
<dbReference type="InterPro" id="IPR002792">
    <property type="entry name" value="TRAM_dom"/>
</dbReference>
<organism evidence="7 8">
    <name type="scientific">Thermodesulforhabdus norvegica</name>
    <dbReference type="NCBI Taxonomy" id="39841"/>
    <lineage>
        <taxon>Bacteria</taxon>
        <taxon>Pseudomonadati</taxon>
        <taxon>Thermodesulfobacteriota</taxon>
        <taxon>Syntrophobacteria</taxon>
        <taxon>Syntrophobacterales</taxon>
        <taxon>Thermodesulforhabdaceae</taxon>
        <taxon>Thermodesulforhabdus</taxon>
    </lineage>
</organism>
<feature type="active site" description="Nucleophile" evidence="4">
    <location>
        <position position="423"/>
    </location>
</feature>
<dbReference type="PANTHER" id="PTHR11061:SF30">
    <property type="entry name" value="TRNA (URACIL(54)-C(5))-METHYLTRANSFERASE"/>
    <property type="match status" value="1"/>
</dbReference>
<dbReference type="Pfam" id="PF01938">
    <property type="entry name" value="TRAM"/>
    <property type="match status" value="1"/>
</dbReference>
<proteinExistence type="inferred from homology"/>
<dbReference type="Pfam" id="PF05958">
    <property type="entry name" value="tRNA_U5-meth_tr"/>
    <property type="match status" value="1"/>
</dbReference>
<dbReference type="PANTHER" id="PTHR11061">
    <property type="entry name" value="RNA M5U METHYLTRANSFERASE"/>
    <property type="match status" value="1"/>
</dbReference>
<keyword evidence="2 4" id="KW-0808">Transferase</keyword>
<dbReference type="CDD" id="cd02440">
    <property type="entry name" value="AdoMet_MTases"/>
    <property type="match status" value="1"/>
</dbReference>
<evidence type="ECO:0000313" key="8">
    <source>
        <dbReference type="Proteomes" id="UP000199611"/>
    </source>
</evidence>
<dbReference type="SUPFAM" id="SSF50249">
    <property type="entry name" value="Nucleic acid-binding proteins"/>
    <property type="match status" value="1"/>
</dbReference>
<evidence type="ECO:0000256" key="2">
    <source>
        <dbReference type="ARBA" id="ARBA00022679"/>
    </source>
</evidence>
<dbReference type="GO" id="GO:0008757">
    <property type="term" value="F:S-adenosylmethionine-dependent methyltransferase activity"/>
    <property type="evidence" value="ECO:0007669"/>
    <property type="project" value="UniProtKB-ARBA"/>
</dbReference>
<evidence type="ECO:0000259" key="6">
    <source>
        <dbReference type="PROSITE" id="PS50926"/>
    </source>
</evidence>
<dbReference type="STRING" id="39841.SAMN05660836_00085"/>
<feature type="active site" evidence="5">
    <location>
        <position position="423"/>
    </location>
</feature>
<feature type="binding site" evidence="4">
    <location>
        <position position="329"/>
    </location>
    <ligand>
        <name>S-adenosyl-L-methionine</name>
        <dbReference type="ChEBI" id="CHEBI:59789"/>
    </ligand>
</feature>
<keyword evidence="8" id="KW-1185">Reference proteome</keyword>
<dbReference type="FunFam" id="3.40.50.150:FF:000009">
    <property type="entry name" value="23S rRNA (Uracil(1939)-C(5))-methyltransferase RlmD"/>
    <property type="match status" value="1"/>
</dbReference>
<keyword evidence="3 4" id="KW-0949">S-adenosyl-L-methionine</keyword>
<evidence type="ECO:0000256" key="5">
    <source>
        <dbReference type="PROSITE-ProRule" id="PRU10015"/>
    </source>
</evidence>
<evidence type="ECO:0000313" key="7">
    <source>
        <dbReference type="EMBL" id="SFM40558.1"/>
    </source>
</evidence>
<dbReference type="Proteomes" id="UP000199611">
    <property type="component" value="Unassembled WGS sequence"/>
</dbReference>
<dbReference type="AlphaFoldDB" id="A0A1I4QKE9"/>
<dbReference type="NCBIfam" id="TIGR00479">
    <property type="entry name" value="rumA"/>
    <property type="match status" value="1"/>
</dbReference>
<dbReference type="RefSeq" id="WP_093392569.1">
    <property type="nucleotide sequence ID" value="NZ_FOUU01000001.1"/>
</dbReference>
<dbReference type="SUPFAM" id="SSF53335">
    <property type="entry name" value="S-adenosyl-L-methionine-dependent methyltransferases"/>
    <property type="match status" value="1"/>
</dbReference>
<gene>
    <name evidence="7" type="ORF">SAMN05660836_00085</name>
</gene>
<sequence>MAIKAGKELIVKIEKFALGGKGLSRVNGEVLFVDGGIPGATVRVKVTRKKKSYSEARILEVIEPSPDESPPFCFHASYCGGCYWQRVNYDRQLEWKERLVRETLEHLGNLDASTVRPITPSPETLYYRNKMEFAFSARRWFRPDEIAKEVELKRDCGLGLHVKGHFDRVFNVEECYLESPQAVDLLKTVREFCRGSGLPAYDINRKEGFWRFLVIREGKNTDQRLIHLITTTNDEAAGTIEALGQMLEKTGMVTTFVHSTNDSLSQVAFGESSIVLFGQGYIEERLGNFRFRISPNSFFQTNPRGAEILYGKVLECAGLTGGETVWDLYCGTGSISIFVAPHARRVVGVELVEEAVADAYVNVELNGIENCTFHAGDIKEVIRELSTDVPDVIITDPPRAGMNPKVIRGLKDVKARRLVAVSCNPATLARDLSMLADSYRLLEVYPFDMFPHTPHIECVALLERK</sequence>
<dbReference type="EMBL" id="FOUU01000001">
    <property type="protein sequence ID" value="SFM40558.1"/>
    <property type="molecule type" value="Genomic_DNA"/>
</dbReference>
<evidence type="ECO:0000256" key="3">
    <source>
        <dbReference type="ARBA" id="ARBA00022691"/>
    </source>
</evidence>
<evidence type="ECO:0000256" key="1">
    <source>
        <dbReference type="ARBA" id="ARBA00022603"/>
    </source>
</evidence>
<dbReference type="InterPro" id="IPR012340">
    <property type="entry name" value="NA-bd_OB-fold"/>
</dbReference>
<dbReference type="InterPro" id="IPR029063">
    <property type="entry name" value="SAM-dependent_MTases_sf"/>
</dbReference>
<dbReference type="InterPro" id="IPR030390">
    <property type="entry name" value="MeTrfase_TrmA_AS"/>
</dbReference>
<protein>
    <submittedName>
        <fullName evidence="7">23S rRNA (Uracil1939-C5)-methyltransferase</fullName>
    </submittedName>
</protein>
<dbReference type="Gene3D" id="2.40.50.140">
    <property type="entry name" value="Nucleic acid-binding proteins"/>
    <property type="match status" value="1"/>
</dbReference>
<dbReference type="GO" id="GO:0006396">
    <property type="term" value="P:RNA processing"/>
    <property type="evidence" value="ECO:0007669"/>
    <property type="project" value="InterPro"/>
</dbReference>
<dbReference type="PROSITE" id="PS01230">
    <property type="entry name" value="TRMA_1"/>
    <property type="match status" value="1"/>
</dbReference>
<dbReference type="OrthoDB" id="9804590at2"/>
<dbReference type="PROSITE" id="PS51687">
    <property type="entry name" value="SAM_MT_RNA_M5U"/>
    <property type="match status" value="1"/>
</dbReference>
<dbReference type="PROSITE" id="PS50926">
    <property type="entry name" value="TRAM"/>
    <property type="match status" value="1"/>
</dbReference>
<comment type="similarity">
    <text evidence="4">Belongs to the class I-like SAM-binding methyltransferase superfamily. RNA M5U methyltransferase family.</text>
</comment>
<feature type="binding site" evidence="4">
    <location>
        <position position="396"/>
    </location>
    <ligand>
        <name>S-adenosyl-L-methionine</name>
        <dbReference type="ChEBI" id="CHEBI:59789"/>
    </ligand>
</feature>
<reference evidence="7 8" key="1">
    <citation type="submission" date="2016-10" db="EMBL/GenBank/DDBJ databases">
        <authorList>
            <person name="de Groot N.N."/>
        </authorList>
    </citation>
    <scope>NUCLEOTIDE SEQUENCE [LARGE SCALE GENOMIC DNA]</scope>
    <source>
        <strain evidence="7 8">DSM 9990</strain>
    </source>
</reference>
<dbReference type="Gene3D" id="3.40.50.150">
    <property type="entry name" value="Vaccinia Virus protein VP39"/>
    <property type="match status" value="1"/>
</dbReference>